<keyword evidence="1" id="KW-0812">Transmembrane</keyword>
<accession>A0A1U7I1G6</accession>
<dbReference type="STRING" id="454136.NIES2119_31930"/>
<evidence type="ECO:0000313" key="2">
    <source>
        <dbReference type="EMBL" id="OKH29821.1"/>
    </source>
</evidence>
<sequence length="206" mass="22881">MNLENPYEQLGIPENATFDEIQTARNRLTQEFSNDPKKQEAIETAYDAILMERLRMRQEGRIRVPEGIRFAEQRFSQTPPSSPPISVKQPPAWLQNFLDTPSRADVLWTTGTFLVLAGLAGLSVNYASFALALGVVASLYFLTRKERKLGRSVLLSLAGLTFGLVIGGVLASLLKSQINSLPLLSGEILAAWISFVILWLVSTFLR</sequence>
<feature type="transmembrane region" description="Helical" evidence="1">
    <location>
        <begin position="154"/>
        <end position="174"/>
    </location>
</feature>
<dbReference type="InterPro" id="IPR036869">
    <property type="entry name" value="J_dom_sf"/>
</dbReference>
<dbReference type="EMBL" id="MRCE01000080">
    <property type="protein sequence ID" value="OKH29821.1"/>
    <property type="molecule type" value="Genomic_DNA"/>
</dbReference>
<name>A0A1U7I1G6_9CYAN</name>
<evidence type="ECO:0000313" key="3">
    <source>
        <dbReference type="Proteomes" id="UP000185860"/>
    </source>
</evidence>
<dbReference type="PANTHER" id="PTHR33372">
    <property type="match status" value="1"/>
</dbReference>
<keyword evidence="1" id="KW-1133">Transmembrane helix</keyword>
<dbReference type="PANTHER" id="PTHR33372:SF2">
    <property type="entry name" value="PROTEIN CHAPERONE-LIKE PROTEIN OF POR1, CHLOROPLASTIC"/>
    <property type="match status" value="1"/>
</dbReference>
<dbReference type="Proteomes" id="UP000185860">
    <property type="component" value="Unassembled WGS sequence"/>
</dbReference>
<keyword evidence="1" id="KW-0472">Membrane</keyword>
<dbReference type="OrthoDB" id="483084at2"/>
<protein>
    <submittedName>
        <fullName evidence="2">Molecular chaperone DnaJ</fullName>
    </submittedName>
</protein>
<dbReference type="InterPro" id="IPR021788">
    <property type="entry name" value="CPP1-like"/>
</dbReference>
<reference evidence="2 3" key="1">
    <citation type="submission" date="2016-11" db="EMBL/GenBank/DDBJ databases">
        <title>Draft Genome Sequences of Nine Cyanobacterial Strains from Diverse Habitats.</title>
        <authorList>
            <person name="Zhu T."/>
            <person name="Hou S."/>
            <person name="Lu X."/>
            <person name="Hess W.R."/>
        </authorList>
    </citation>
    <scope>NUCLEOTIDE SEQUENCE [LARGE SCALE GENOMIC DNA]</scope>
    <source>
        <strain evidence="2 3">IAM M-71</strain>
    </source>
</reference>
<gene>
    <name evidence="2" type="ORF">NIES2119_31930</name>
</gene>
<dbReference type="SUPFAM" id="SSF46565">
    <property type="entry name" value="Chaperone J-domain"/>
    <property type="match status" value="1"/>
</dbReference>
<proteinExistence type="predicted"/>
<dbReference type="Pfam" id="PF11833">
    <property type="entry name" value="CPP1-like"/>
    <property type="match status" value="1"/>
</dbReference>
<feature type="transmembrane region" description="Helical" evidence="1">
    <location>
        <begin position="113"/>
        <end position="142"/>
    </location>
</feature>
<dbReference type="RefSeq" id="WP_073597521.1">
    <property type="nucleotide sequence ID" value="NZ_MRCE01000080.1"/>
</dbReference>
<feature type="transmembrane region" description="Helical" evidence="1">
    <location>
        <begin position="180"/>
        <end position="201"/>
    </location>
</feature>
<comment type="caution">
    <text evidence="2">The sequence shown here is derived from an EMBL/GenBank/DDBJ whole genome shotgun (WGS) entry which is preliminary data.</text>
</comment>
<dbReference type="AlphaFoldDB" id="A0A1U7I1G6"/>
<evidence type="ECO:0000256" key="1">
    <source>
        <dbReference type="SAM" id="Phobius"/>
    </source>
</evidence>
<organism evidence="2 3">
    <name type="scientific">[Phormidium ambiguum] IAM M-71</name>
    <dbReference type="NCBI Taxonomy" id="454136"/>
    <lineage>
        <taxon>Bacteria</taxon>
        <taxon>Bacillati</taxon>
        <taxon>Cyanobacteriota</taxon>
        <taxon>Cyanophyceae</taxon>
        <taxon>Oscillatoriophycideae</taxon>
        <taxon>Aerosakkonematales</taxon>
        <taxon>Aerosakkonemataceae</taxon>
        <taxon>Floridanema</taxon>
    </lineage>
</organism>